<organism evidence="3 4">
    <name type="scientific">Datura stramonium</name>
    <name type="common">Jimsonweed</name>
    <name type="synonym">Common thornapple</name>
    <dbReference type="NCBI Taxonomy" id="4076"/>
    <lineage>
        <taxon>Eukaryota</taxon>
        <taxon>Viridiplantae</taxon>
        <taxon>Streptophyta</taxon>
        <taxon>Embryophyta</taxon>
        <taxon>Tracheophyta</taxon>
        <taxon>Spermatophyta</taxon>
        <taxon>Magnoliopsida</taxon>
        <taxon>eudicotyledons</taxon>
        <taxon>Gunneridae</taxon>
        <taxon>Pentapetalae</taxon>
        <taxon>asterids</taxon>
        <taxon>lamiids</taxon>
        <taxon>Solanales</taxon>
        <taxon>Solanaceae</taxon>
        <taxon>Solanoideae</taxon>
        <taxon>Datureae</taxon>
        <taxon>Datura</taxon>
    </lineage>
</organism>
<dbReference type="Pfam" id="PF02374">
    <property type="entry name" value="ArsA_ATPase"/>
    <property type="match status" value="1"/>
</dbReference>
<dbReference type="PANTHER" id="PTHR10803">
    <property type="entry name" value="ARSENICAL PUMP-DRIVING ATPASE ARSENITE-TRANSLOCATING ATPASE"/>
    <property type="match status" value="1"/>
</dbReference>
<evidence type="ECO:0000313" key="3">
    <source>
        <dbReference type="EMBL" id="MCD7465749.1"/>
    </source>
</evidence>
<evidence type="ECO:0000313" key="4">
    <source>
        <dbReference type="Proteomes" id="UP000823775"/>
    </source>
</evidence>
<comment type="caution">
    <text evidence="3">The sequence shown here is derived from an EMBL/GenBank/DDBJ whole genome shotgun (WGS) entry which is preliminary data.</text>
</comment>
<sequence>MTNNVKKNGQRVHRQMSRIFGVDTEFGEDAILGKLEGMKDIIEQVNRQFKDPDLTTFVCVCIRNSSI</sequence>
<dbReference type="Gene3D" id="3.40.50.300">
    <property type="entry name" value="P-loop containing nucleotide triphosphate hydrolases"/>
    <property type="match status" value="1"/>
</dbReference>
<dbReference type="PANTHER" id="PTHR10803:SF3">
    <property type="entry name" value="ATPASE GET3"/>
    <property type="match status" value="1"/>
</dbReference>
<dbReference type="EMBL" id="JACEIK010001076">
    <property type="protein sequence ID" value="MCD7465749.1"/>
    <property type="molecule type" value="Genomic_DNA"/>
</dbReference>
<accession>A0ABS8T310</accession>
<protein>
    <submittedName>
        <fullName evidence="3">ATPase get3a</fullName>
    </submittedName>
</protein>
<keyword evidence="4" id="KW-1185">Reference proteome</keyword>
<gene>
    <name evidence="3" type="primary">GET3A_1</name>
    <name evidence="3" type="ORF">HAX54_001847</name>
</gene>
<feature type="domain" description="ArsA/GET3 Anion-transporting ATPase-like" evidence="2">
    <location>
        <begin position="10"/>
        <end position="63"/>
    </location>
</feature>
<name>A0ABS8T310_DATST</name>
<evidence type="ECO:0000256" key="1">
    <source>
        <dbReference type="ARBA" id="ARBA00011040"/>
    </source>
</evidence>
<dbReference type="InterPro" id="IPR016300">
    <property type="entry name" value="ATPase_ArsA/GET3"/>
</dbReference>
<reference evidence="3 4" key="1">
    <citation type="journal article" date="2021" name="BMC Genomics">
        <title>Datura genome reveals duplications of psychoactive alkaloid biosynthetic genes and high mutation rate following tissue culture.</title>
        <authorList>
            <person name="Rajewski A."/>
            <person name="Carter-House D."/>
            <person name="Stajich J."/>
            <person name="Litt A."/>
        </authorList>
    </citation>
    <scope>NUCLEOTIDE SEQUENCE [LARGE SCALE GENOMIC DNA]</scope>
    <source>
        <strain evidence="3">AR-01</strain>
    </source>
</reference>
<dbReference type="Proteomes" id="UP000823775">
    <property type="component" value="Unassembled WGS sequence"/>
</dbReference>
<dbReference type="InterPro" id="IPR025723">
    <property type="entry name" value="ArsA/GET3_ATPase-like"/>
</dbReference>
<proteinExistence type="inferred from homology"/>
<comment type="similarity">
    <text evidence="1">Belongs to the arsA ATPase family.</text>
</comment>
<dbReference type="InterPro" id="IPR027417">
    <property type="entry name" value="P-loop_NTPase"/>
</dbReference>
<evidence type="ECO:0000259" key="2">
    <source>
        <dbReference type="Pfam" id="PF02374"/>
    </source>
</evidence>